<dbReference type="InterPro" id="IPR051417">
    <property type="entry name" value="SDr/BOS_complex"/>
</dbReference>
<dbReference type="GO" id="GO:0051213">
    <property type="term" value="F:dioxygenase activity"/>
    <property type="evidence" value="ECO:0007669"/>
    <property type="project" value="UniProtKB-KW"/>
</dbReference>
<dbReference type="InterPro" id="IPR013783">
    <property type="entry name" value="Ig-like_fold"/>
</dbReference>
<keyword evidence="2" id="KW-0964">Secreted</keyword>
<evidence type="ECO:0000259" key="5">
    <source>
        <dbReference type="Pfam" id="PF17210"/>
    </source>
</evidence>
<keyword evidence="4" id="KW-1133">Transmembrane helix</keyword>
<dbReference type="GO" id="GO:0005975">
    <property type="term" value="P:carbohydrate metabolic process"/>
    <property type="evidence" value="ECO:0007669"/>
    <property type="project" value="UniProtKB-ARBA"/>
</dbReference>
<feature type="domain" description="SD-repeat containing protein B" evidence="5">
    <location>
        <begin position="1766"/>
        <end position="1875"/>
    </location>
</feature>
<evidence type="ECO:0000259" key="6">
    <source>
        <dbReference type="Pfam" id="PF17802"/>
    </source>
</evidence>
<keyword evidence="4" id="KW-0812">Transmembrane</keyword>
<feature type="domain" description="SD-repeat containing protein B" evidence="5">
    <location>
        <begin position="1086"/>
        <end position="1196"/>
    </location>
</feature>
<feature type="domain" description="SD-repeat containing protein B" evidence="5">
    <location>
        <begin position="1358"/>
        <end position="1468"/>
    </location>
</feature>
<protein>
    <submittedName>
        <fullName evidence="7">Protocatechuate 3,4-dioxygenase beta subunit</fullName>
    </submittedName>
</protein>
<dbReference type="InterPro" id="IPR041033">
    <property type="entry name" value="SpaA_PFL_dom_1"/>
</dbReference>
<comment type="subcellular location">
    <subcellularLocation>
        <location evidence="1">Secreted</location>
    </subcellularLocation>
</comment>
<evidence type="ECO:0000313" key="7">
    <source>
        <dbReference type="EMBL" id="NYD28419.1"/>
    </source>
</evidence>
<feature type="transmembrane region" description="Helical" evidence="4">
    <location>
        <begin position="1927"/>
        <end position="1948"/>
    </location>
</feature>
<dbReference type="Pfam" id="PF17802">
    <property type="entry name" value="SpaA"/>
    <property type="match status" value="1"/>
</dbReference>
<dbReference type="SUPFAM" id="SSF117074">
    <property type="entry name" value="Hypothetical protein PA1324"/>
    <property type="match status" value="7"/>
</dbReference>
<proteinExistence type="predicted"/>
<dbReference type="Pfam" id="PF17210">
    <property type="entry name" value="SdrD_B"/>
    <property type="match status" value="7"/>
</dbReference>
<keyword evidence="8" id="KW-1185">Reference proteome</keyword>
<evidence type="ECO:0000256" key="2">
    <source>
        <dbReference type="ARBA" id="ARBA00022525"/>
    </source>
</evidence>
<feature type="domain" description="SpaA-like prealbumin fold" evidence="6">
    <location>
        <begin position="852"/>
        <end position="944"/>
    </location>
</feature>
<evidence type="ECO:0000256" key="1">
    <source>
        <dbReference type="ARBA" id="ARBA00004613"/>
    </source>
</evidence>
<feature type="domain" description="SD-repeat containing protein B" evidence="5">
    <location>
        <begin position="1630"/>
        <end position="1738"/>
    </location>
</feature>
<sequence>MSEYIAPRSRARIFINWLAGALVALLVVGGFSAPAMAAGGKVTVFPASSNGQDHNGVPVMPGGDTFNFQLGYGSMDDGAVSIITLPEGVTIPAEALVVPAGNTAVKSLEMNSAGQLVITFAPEFPSDVNQGVLDLKFTVEKVEHSDVRELNWDVDGVPTSQTIIVTKPGDRPSSTNDSADKSVQNTNIKHTIVDGKVVIDESVLGTKIPYTVTVKSKQARDVVLTDTLGKHLALVEGSLKGSKVVRDENDLNPITTPLEALPNISGESFTHKFPAEANSIYTFTYEATIADAAALNAVREELQAAYDEAAKKENGGGYAVTLNNNVSVAGEEKSAGITIQGKVDPAPSPEAKNPFTKSVNQSDVALTDELVGGAKLDEPIKLDYTLGADLTVFEEFEQNPTHKLAQNVVISDDLHAPAVWTGSAPVLTDAAGTAIPLKEATGLTGAIETAIAADEYVNTYLFDGQRLYVNIGKDVTKKYTIKVAAELPELPPEAAEQTQYVLKFRADNEAKFIYGGNKPVTKWATTVITTPKDLDGAVIDDKDKFKKSATGGTLTAVAGTSVEVPYQFKVGAGVGNALNSRIIDAVDHSIFNVTEETLPQIKASITGKYSGKPLNGDAFTLVLDKDDKLVISPNAEFASQAGAANEKLTEAWEIEFKLPTHVLKGKQTLDIKNAASYEGTDLEYTFTSSSQTKATSFGNEMEVQKRVYDAKNDAFTTNLRAETDESGKLLKDTFVYRVELMPHGTFSNMVEPVTDVLPEGVEFVGFVAPGDVKGDNVDSNPSYSVPGSNLTANYDATANTVTLEKGRLESGKTVSLFFKVKLVDAKENVGVTNLIGTSGATITPTNDYPLSLLKRDSADATKLITDKSAVFSVLAADKQTVVLTDLRVENGKIVTATGGTPVVKQPGTYWLREDVAPGGYKKSDELLEIGFKADDSAKEVVLFNDRQNYAIGDFTWIDTNRDGIQDTGEPVLPGVTVELIKDGEVIATTKTNADGRYLFDELPAGEYHVKFTLTEEQQKLYTFTTQNTGKDGAVDSDADRETGLTTKIVLGDSNTNLTKSYDHGKVKATEGIDPTWDAGVVLKSYAIGDFTWIDENNNGVQDEGEEILPGVTVELIKDGKVIDSTVTDKNGLYRFDDLPAGEYQVKFTLTEEQQKEFRFTEQTAGSDDALDSNANPETGLTTTIVLGDSNTNLTKDPAFGELKATEGIDPTWDAGVIRKTYAIGDFTWIDANRDGIQDADEEILAGVTVELIKDGKVISETTTDDAGRYMFDRLPAGEYEVKFTLTPEQQKRYVFTSQLVGEDGTVDSNADPKTGLTSKIVLGDSNEHLTKDYAFGTVEATEGVDPTWDAGVVLKTYAIGDYTWIDANRDGIQDADEEILAGVTVELIKDGDVVKTTTTNASGHYMFDEILAGEYELKFTLTPEQQKIYTFTKQTAGSNDARDSNADRTTGLTAKVVLGDSNTNLTKDYKTAAVKATEGIDPTWDAGVVLKTYAIGDYTWIDANRDGIQDADEEILAGVTVELIKDGDVVKTTTTDENGRYVFDGLNAGEYQVKFTLTPEQQKIYTFTDLAAGEDDGVDSNADRATGLTTTIVLGDDNANLTKKYDYAELEATEGIDPTWDAGVVLKTYAIGDFTWIDANRDGIQDADEEILAGVTVELIKDGEVVKTTTTDETGHYMFDNLNAGEYEVKFTLTDEQKKVYTFTSHVIGENGAVDSNADRKTGLTTKIVLDDSNPRLTKDYPFGTVEATEGIDPTWDAGVVVKTYAVGDVVWIDANKNGVQDGSEKVLPGVTVELFQDGEVIATTTTDKNGRYKFDDLNAGEYQVKFTLTKEQQKIYKFTKQTVGSNGAVDSNAHPETGFTATIVLGDNNSDLTTEYEFGEVNATEGIDPTWDAGVVVIDIPATEIPGAENPGTPGVNELPHTGGPLPLLVGGLASLLLLAGASLMVWRRRTA</sequence>
<dbReference type="PANTHER" id="PTHR23303:SF15">
    <property type="entry name" value="COLOSSIN-A"/>
    <property type="match status" value="1"/>
</dbReference>
<dbReference type="PANTHER" id="PTHR23303">
    <property type="entry name" value="CARBOXYPEPTIDASE REGULATORY REGION-CONTAINING"/>
    <property type="match status" value="1"/>
</dbReference>
<feature type="domain" description="SD-repeat containing protein B" evidence="5">
    <location>
        <begin position="950"/>
        <end position="1058"/>
    </location>
</feature>
<gene>
    <name evidence="7" type="ORF">BJ960_003222</name>
</gene>
<comment type="caution">
    <text evidence="7">The sequence shown here is derived from an EMBL/GenBank/DDBJ whole genome shotgun (WGS) entry which is preliminary data.</text>
</comment>
<dbReference type="Gene3D" id="2.60.40.10">
    <property type="entry name" value="Immunoglobulins"/>
    <property type="match status" value="8"/>
</dbReference>
<keyword evidence="4" id="KW-0472">Membrane</keyword>
<feature type="domain" description="SD-repeat containing protein B" evidence="5">
    <location>
        <begin position="1494"/>
        <end position="1602"/>
    </location>
</feature>
<evidence type="ECO:0000313" key="8">
    <source>
        <dbReference type="Proteomes" id="UP000586095"/>
    </source>
</evidence>
<reference evidence="7 8" key="1">
    <citation type="submission" date="2020-07" db="EMBL/GenBank/DDBJ databases">
        <title>Sequencing the genomes of 1000 actinobacteria strains.</title>
        <authorList>
            <person name="Klenk H.-P."/>
        </authorList>
    </citation>
    <scope>NUCLEOTIDE SEQUENCE [LARGE SCALE GENOMIC DNA]</scope>
    <source>
        <strain evidence="7 8">DSM 17380</strain>
    </source>
</reference>
<organism evidence="7 8">
    <name type="scientific">Leucobacter aridicollis</name>
    <dbReference type="NCBI Taxonomy" id="283878"/>
    <lineage>
        <taxon>Bacteria</taxon>
        <taxon>Bacillati</taxon>
        <taxon>Actinomycetota</taxon>
        <taxon>Actinomycetes</taxon>
        <taxon>Micrococcales</taxon>
        <taxon>Microbacteriaceae</taxon>
        <taxon>Leucobacter</taxon>
    </lineage>
</organism>
<dbReference type="GO" id="GO:0005576">
    <property type="term" value="C:extracellular region"/>
    <property type="evidence" value="ECO:0007669"/>
    <property type="project" value="UniProtKB-SubCell"/>
</dbReference>
<dbReference type="InterPro" id="IPR033764">
    <property type="entry name" value="Sdr_B"/>
</dbReference>
<dbReference type="EMBL" id="JACCBD010000001">
    <property type="protein sequence ID" value="NYD28419.1"/>
    <property type="molecule type" value="Genomic_DNA"/>
</dbReference>
<keyword evidence="7" id="KW-0223">Dioxygenase</keyword>
<dbReference type="RefSeq" id="WP_185988036.1">
    <property type="nucleotide sequence ID" value="NZ_BAAALZ010000004.1"/>
</dbReference>
<dbReference type="Proteomes" id="UP000586095">
    <property type="component" value="Unassembled WGS sequence"/>
</dbReference>
<name>A0A852RDB6_9MICO</name>
<accession>A0A852RDB6</accession>
<keyword evidence="3" id="KW-0732">Signal</keyword>
<feature type="domain" description="SD-repeat containing protein B" evidence="5">
    <location>
        <begin position="1222"/>
        <end position="1333"/>
    </location>
</feature>
<keyword evidence="7" id="KW-0560">Oxidoreductase</keyword>
<evidence type="ECO:0000256" key="4">
    <source>
        <dbReference type="SAM" id="Phobius"/>
    </source>
</evidence>
<evidence type="ECO:0000256" key="3">
    <source>
        <dbReference type="ARBA" id="ARBA00022729"/>
    </source>
</evidence>